<dbReference type="GO" id="GO:0006310">
    <property type="term" value="P:DNA recombination"/>
    <property type="evidence" value="ECO:0007669"/>
    <property type="project" value="UniProtKB-KW"/>
</dbReference>
<dbReference type="SUPFAM" id="SSF56349">
    <property type="entry name" value="DNA breaking-rejoining enzymes"/>
    <property type="match status" value="1"/>
</dbReference>
<dbReference type="Gene3D" id="1.10.443.10">
    <property type="entry name" value="Intergrase catalytic core"/>
    <property type="match status" value="1"/>
</dbReference>
<dbReference type="InterPro" id="IPR013762">
    <property type="entry name" value="Integrase-like_cat_sf"/>
</dbReference>
<dbReference type="InterPro" id="IPR011010">
    <property type="entry name" value="DNA_brk_join_enz"/>
</dbReference>
<feature type="region of interest" description="Disordered" evidence="2">
    <location>
        <begin position="846"/>
        <end position="869"/>
    </location>
</feature>
<evidence type="ECO:0000313" key="3">
    <source>
        <dbReference type="EMBL" id="OLP77780.1"/>
    </source>
</evidence>
<name>A0A1Q9C4D6_SYMMI</name>
<dbReference type="EMBL" id="LSRX01001713">
    <property type="protein sequence ID" value="OLP77780.1"/>
    <property type="molecule type" value="Genomic_DNA"/>
</dbReference>
<proteinExistence type="predicted"/>
<feature type="compositionally biased region" description="Basic and acidic residues" evidence="2">
    <location>
        <begin position="1129"/>
        <end position="1138"/>
    </location>
</feature>
<feature type="region of interest" description="Disordered" evidence="2">
    <location>
        <begin position="1059"/>
        <end position="1138"/>
    </location>
</feature>
<dbReference type="AlphaFoldDB" id="A0A1Q9C4D6"/>
<protein>
    <submittedName>
        <fullName evidence="3">Uncharacterized protein</fullName>
    </submittedName>
</protein>
<gene>
    <name evidence="3" type="ORF">AK812_SmicGene42115</name>
</gene>
<keyword evidence="1" id="KW-0233">DNA recombination</keyword>
<feature type="region of interest" description="Disordered" evidence="2">
    <location>
        <begin position="653"/>
        <end position="674"/>
    </location>
</feature>
<evidence type="ECO:0000313" key="4">
    <source>
        <dbReference type="Proteomes" id="UP000186817"/>
    </source>
</evidence>
<sequence length="1138" mass="126441">MTSPAFVASSVPAATAGAASINSVASMPDAAAGLAALLRWRLPWQEQRQLSVWAHEHRRRHESQLPPVTLIARHWQHCSTVTRASLALIGSVVFDPAQAPCIDEYRKNLRKEVRCGVREEKDRVEDALRKIGDDQLELLQSMTSLKEVRGTCILSRTEEVVEEFCRDATWRRRSGQKREDDSRWPDRVWKQSDDEIDICFDAGLGIAERGTAPRSRAARASLEIFCSRCLGMAACSARELGFALECLRWIEEPARAADDLYDQGYELVRHILLEAWVEAKESDREMVAPLLDLLTTLQDRAVWLWALVPRWGAARFSVQFVLSSVDVPPQADVLLGAGVLQWAVELTAKGIATDKASMQLALEAARSIKVYFSAIVGHQMRALGAGVAPDIQRCISDSTRSALRGAGPSRLKEHYHVPVLKRVIEREARPEGFDPANPAHMGDVLLLCAWWMLREVESAAAQLGHVSMNQGAMEVTLMLPVQKNDTQGMLCSRTLKCACRAARQDLCPYHAMKRHLLRLAHSSSEAVASRAPLFPDAGGGVISKDSFIRHARATLAACDVPIVKEFEGQELQRFTGHISRVSGAQWLHNLGVPMQMLQILGRWSSLTILKYLQSAPLQVLPEVAANALAAGHSGQQGPSPWLLIGGQAEGPVLLDDSDDPDATQTPGPVRGRKRKLAKAAAAPSIPSAEDAGHGIGAMEIGPPCQAGLEQTEVAALSLEVATMKAVLEDLKGRDYFAFDGDYAKIGRQIQSSFERLSPEGIERPSGRFDFKMTSSAVGDSMVARDEAGYEEAIVRPLVSGFDSPTGRLELSPEEQPIARAVLLYMYHLAKESRQASSLALVTPAQVSPPSVSVGSGSKTGSSDKAPRTLPPKVWTEAVTRYNEVTVAGCKREFPVKRLLGAESIMARFHWEHTVSRCYTPLELGELISKRSFTSTNEVNFLATRKRPTKLQFDGESLQTEEESTWEPRSLWAVVDSLDAIRWCHILFQVGEEKQINSFFEEMICRARQRPNKIEIFREYYSAVSWSICMALNTGRTYKEATDEILNDVIMWNEYMAREPKEDKKRKRPEATETTHAWLPKFTPGGKNGKGKGKSAKGDKGRDAAQWQGYQHWSAPRQWQRQPWQRQQAWRREDGRADE</sequence>
<organism evidence="3 4">
    <name type="scientific">Symbiodinium microadriaticum</name>
    <name type="common">Dinoflagellate</name>
    <name type="synonym">Zooxanthella microadriatica</name>
    <dbReference type="NCBI Taxonomy" id="2951"/>
    <lineage>
        <taxon>Eukaryota</taxon>
        <taxon>Sar</taxon>
        <taxon>Alveolata</taxon>
        <taxon>Dinophyceae</taxon>
        <taxon>Suessiales</taxon>
        <taxon>Symbiodiniaceae</taxon>
        <taxon>Symbiodinium</taxon>
    </lineage>
</organism>
<dbReference type="Proteomes" id="UP000186817">
    <property type="component" value="Unassembled WGS sequence"/>
</dbReference>
<feature type="compositionally biased region" description="Low complexity" evidence="2">
    <location>
        <begin position="847"/>
        <end position="862"/>
    </location>
</feature>
<evidence type="ECO:0000256" key="1">
    <source>
        <dbReference type="ARBA" id="ARBA00023172"/>
    </source>
</evidence>
<dbReference type="GO" id="GO:0003677">
    <property type="term" value="F:DNA binding"/>
    <property type="evidence" value="ECO:0007669"/>
    <property type="project" value="InterPro"/>
</dbReference>
<feature type="compositionally biased region" description="Low complexity" evidence="2">
    <location>
        <begin position="1114"/>
        <end position="1127"/>
    </location>
</feature>
<keyword evidence="4" id="KW-1185">Reference proteome</keyword>
<comment type="caution">
    <text evidence="3">The sequence shown here is derived from an EMBL/GenBank/DDBJ whole genome shotgun (WGS) entry which is preliminary data.</text>
</comment>
<accession>A0A1Q9C4D6</accession>
<reference evidence="3 4" key="1">
    <citation type="submission" date="2016-02" db="EMBL/GenBank/DDBJ databases">
        <title>Genome analysis of coral dinoflagellate symbionts highlights evolutionary adaptations to a symbiotic lifestyle.</title>
        <authorList>
            <person name="Aranda M."/>
            <person name="Li Y."/>
            <person name="Liew Y.J."/>
            <person name="Baumgarten S."/>
            <person name="Simakov O."/>
            <person name="Wilson M."/>
            <person name="Piel J."/>
            <person name="Ashoor H."/>
            <person name="Bougouffa S."/>
            <person name="Bajic V.B."/>
            <person name="Ryu T."/>
            <person name="Ravasi T."/>
            <person name="Bayer T."/>
            <person name="Micklem G."/>
            <person name="Kim H."/>
            <person name="Bhak J."/>
            <person name="Lajeunesse T.C."/>
            <person name="Voolstra C.R."/>
        </authorList>
    </citation>
    <scope>NUCLEOTIDE SEQUENCE [LARGE SCALE GENOMIC DNA]</scope>
    <source>
        <strain evidence="3 4">CCMP2467</strain>
    </source>
</reference>
<dbReference type="OrthoDB" id="3254696at2759"/>
<evidence type="ECO:0000256" key="2">
    <source>
        <dbReference type="SAM" id="MobiDB-lite"/>
    </source>
</evidence>
<feature type="compositionally biased region" description="Basic and acidic residues" evidence="2">
    <location>
        <begin position="1059"/>
        <end position="1072"/>
    </location>
</feature>
<dbReference type="GO" id="GO:0015074">
    <property type="term" value="P:DNA integration"/>
    <property type="evidence" value="ECO:0007669"/>
    <property type="project" value="InterPro"/>
</dbReference>